<dbReference type="FunFam" id="3.40.50.300:FF:000285">
    <property type="entry name" value="Sporulation initiation inhibitor Soj"/>
    <property type="match status" value="1"/>
</dbReference>
<dbReference type="Gene3D" id="3.40.50.300">
    <property type="entry name" value="P-loop containing nucleotide triphosphate hydrolases"/>
    <property type="match status" value="1"/>
</dbReference>
<name>A0A6N9TBP7_9ALTE</name>
<dbReference type="CDD" id="cd02042">
    <property type="entry name" value="ParAB_family"/>
    <property type="match status" value="1"/>
</dbReference>
<evidence type="ECO:0000313" key="3">
    <source>
        <dbReference type="EMBL" id="NDW14717.1"/>
    </source>
</evidence>
<comment type="similarity">
    <text evidence="1">To B.subtilis soj.</text>
</comment>
<accession>A0A6N9TBP7</accession>
<dbReference type="RefSeq" id="WP_163105294.1">
    <property type="nucleotide sequence ID" value="NZ_JAAAWO010000002.1"/>
</dbReference>
<gene>
    <name evidence="3" type="ORF">GTQ48_04105</name>
</gene>
<comment type="caution">
    <text evidence="3">The sequence shown here is derived from an EMBL/GenBank/DDBJ whole genome shotgun (WGS) entry which is preliminary data.</text>
</comment>
<dbReference type="Proteomes" id="UP000471381">
    <property type="component" value="Unassembled WGS sequence"/>
</dbReference>
<evidence type="ECO:0000256" key="1">
    <source>
        <dbReference type="ARBA" id="ARBA00060876"/>
    </source>
</evidence>
<dbReference type="InterPro" id="IPR027417">
    <property type="entry name" value="P-loop_NTPase"/>
</dbReference>
<reference evidence="3 4" key="1">
    <citation type="submission" date="2020-01" db="EMBL/GenBank/DDBJ databases">
        <title>Genomes of bacteria type strains.</title>
        <authorList>
            <person name="Chen J."/>
            <person name="Zhu S."/>
            <person name="Yang J."/>
        </authorList>
    </citation>
    <scope>NUCLEOTIDE SEQUENCE [LARGE SCALE GENOMIC DNA]</scope>
    <source>
        <strain evidence="3 4">LMG 24078</strain>
    </source>
</reference>
<dbReference type="AlphaFoldDB" id="A0A6N9TBP7"/>
<sequence length="254" mass="27493">MKVWTVANQKGGVGKTTTTVSLGGLLAQQGKRVLLIDTDPHSSLSYYFGIDAEALSHSVYDIFIKSASLTADSVLDCLCPTKIDNLYVLPATMALATLDRTMGSEQGMGLVLKKALAKVDNEFDVAIIDCPPVLGVLMVNALAACDKVIVPTQTEYLALKGLDRMIRTMEIMGRSLGKSFDTCIIPTMFDKRTNAALESRKRLMSDYGGRVWEGVIPVDTHFRDASLVQLPISAAYPKTRGVAAYGKLLEVLGK</sequence>
<dbReference type="PANTHER" id="PTHR13696:SF69">
    <property type="entry name" value="PLASMID PARTITIONING PROTEIN-RELATED"/>
    <property type="match status" value="1"/>
</dbReference>
<proteinExistence type="predicted"/>
<dbReference type="Pfam" id="PF13614">
    <property type="entry name" value="AAA_31"/>
    <property type="match status" value="1"/>
</dbReference>
<protein>
    <submittedName>
        <fullName evidence="3">AAA family ATPase</fullName>
    </submittedName>
</protein>
<dbReference type="InterPro" id="IPR050678">
    <property type="entry name" value="DNA_Partitioning_ATPase"/>
</dbReference>
<feature type="domain" description="AAA" evidence="2">
    <location>
        <begin position="1"/>
        <end position="177"/>
    </location>
</feature>
<keyword evidence="4" id="KW-1185">Reference proteome</keyword>
<dbReference type="EMBL" id="JAAAWO010000002">
    <property type="protein sequence ID" value="NDW14717.1"/>
    <property type="molecule type" value="Genomic_DNA"/>
</dbReference>
<dbReference type="InterPro" id="IPR025669">
    <property type="entry name" value="AAA_dom"/>
</dbReference>
<dbReference type="SUPFAM" id="SSF52540">
    <property type="entry name" value="P-loop containing nucleoside triphosphate hydrolases"/>
    <property type="match status" value="1"/>
</dbReference>
<evidence type="ECO:0000313" key="4">
    <source>
        <dbReference type="Proteomes" id="UP000471381"/>
    </source>
</evidence>
<organism evidence="3 4">
    <name type="scientific">Alteromonas genovensis</name>
    <dbReference type="NCBI Taxonomy" id="471225"/>
    <lineage>
        <taxon>Bacteria</taxon>
        <taxon>Pseudomonadati</taxon>
        <taxon>Pseudomonadota</taxon>
        <taxon>Gammaproteobacteria</taxon>
        <taxon>Alteromonadales</taxon>
        <taxon>Alteromonadaceae</taxon>
        <taxon>Alteromonas/Salinimonas group</taxon>
        <taxon>Alteromonas</taxon>
    </lineage>
</organism>
<dbReference type="PANTHER" id="PTHR13696">
    <property type="entry name" value="P-LOOP CONTAINING NUCLEOSIDE TRIPHOSPHATE HYDROLASE"/>
    <property type="match status" value="1"/>
</dbReference>
<evidence type="ECO:0000259" key="2">
    <source>
        <dbReference type="Pfam" id="PF13614"/>
    </source>
</evidence>